<dbReference type="FunFam" id="3.40.190.10:FF:000806">
    <property type="entry name" value="Polar amino acid uptake family ABC transporter, periplasmic substrate-binding protein"/>
    <property type="match status" value="1"/>
</dbReference>
<dbReference type="Gene3D" id="3.40.190.10">
    <property type="entry name" value="Periplasmic binding protein-like II"/>
    <property type="match status" value="3"/>
</dbReference>
<dbReference type="AlphaFoldDB" id="A0A1H2TXP1"/>
<evidence type="ECO:0000313" key="2">
    <source>
        <dbReference type="EMBL" id="SDW48538.1"/>
    </source>
</evidence>
<proteinExistence type="predicted"/>
<name>A0A1H2TXP1_9RHOB</name>
<sequence>MARARRRFAPIPAVPPRGGPPARRNARPGLRAALRVLPAMIFAAGLAGEAAARCEDVVPQPRPQNASRDYVGQSLDAIRERGFIRFAVYEDFPPWSWQGPDAAPMGVDIALGRIIAEDLGVAPRFDFVTPAETYEADLRNHVWKGPVVGGSASNVMLHAPYDSRLACRVEQVVFTGIYFTERVAIAYREDAYPDDAPVPAWFRFDAVAVENDSIADFYLTSLARGALAGNLRRFPTTAAAMRALAAGETKAAMGPRGELEAGLVPGLALHAPPLPGFARGSWMLGVAVRHSWRPLAYAVDDAVQAAVADGRLAAIFEAHGLTWEKPDW</sequence>
<dbReference type="SUPFAM" id="SSF53850">
    <property type="entry name" value="Periplasmic binding protein-like II"/>
    <property type="match status" value="1"/>
</dbReference>
<organism evidence="2 3">
    <name type="scientific">Albimonas donghaensis</name>
    <dbReference type="NCBI Taxonomy" id="356660"/>
    <lineage>
        <taxon>Bacteria</taxon>
        <taxon>Pseudomonadati</taxon>
        <taxon>Pseudomonadota</taxon>
        <taxon>Alphaproteobacteria</taxon>
        <taxon>Rhodobacterales</taxon>
        <taxon>Paracoccaceae</taxon>
        <taxon>Albimonas</taxon>
    </lineage>
</organism>
<protein>
    <submittedName>
        <fullName evidence="2">Amino acid ABC transporter substrate-binding protein, PAAT family</fullName>
    </submittedName>
</protein>
<keyword evidence="3" id="KW-1185">Reference proteome</keyword>
<dbReference type="EMBL" id="FNMZ01000001">
    <property type="protein sequence ID" value="SDW48538.1"/>
    <property type="molecule type" value="Genomic_DNA"/>
</dbReference>
<dbReference type="STRING" id="356660.SAMN05444336_1011151"/>
<evidence type="ECO:0000256" key="1">
    <source>
        <dbReference type="SAM" id="MobiDB-lite"/>
    </source>
</evidence>
<dbReference type="Proteomes" id="UP000199118">
    <property type="component" value="Unassembled WGS sequence"/>
</dbReference>
<reference evidence="2 3" key="1">
    <citation type="submission" date="2016-10" db="EMBL/GenBank/DDBJ databases">
        <authorList>
            <person name="de Groot N.N."/>
        </authorList>
    </citation>
    <scope>NUCLEOTIDE SEQUENCE [LARGE SCALE GENOMIC DNA]</scope>
    <source>
        <strain evidence="2 3">DSM 17890</strain>
    </source>
</reference>
<gene>
    <name evidence="2" type="ORF">SAMN05444336_1011151</name>
</gene>
<accession>A0A1H2TXP1</accession>
<feature type="region of interest" description="Disordered" evidence="1">
    <location>
        <begin position="1"/>
        <end position="26"/>
    </location>
</feature>
<evidence type="ECO:0000313" key="3">
    <source>
        <dbReference type="Proteomes" id="UP000199118"/>
    </source>
</evidence>